<dbReference type="AlphaFoldDB" id="A0A2J4P0B2"/>
<sequence length="153" mass="18019">MEDALNKGLEYIIDNYEFVARLDIGDTCQPDRYLQQSKFLSENKDYSIIGCWASFYNEKGQYLFENKMPVSDEEIRKKMFINNMFVHPSVMMRCASIKKTGVYSKKYPACEDYDLFFRLLSVGKGMNMPQPWVHYEVNSQSISSTKRKKQVRN</sequence>
<dbReference type="InterPro" id="IPR029044">
    <property type="entry name" value="Nucleotide-diphossugar_trans"/>
</dbReference>
<name>A0A2J4P0B2_9ENTR</name>
<dbReference type="EMBL" id="PIDS01002719">
    <property type="protein sequence ID" value="PLL07830.1"/>
    <property type="molecule type" value="Genomic_DNA"/>
</dbReference>
<evidence type="ECO:0000259" key="1">
    <source>
        <dbReference type="Pfam" id="PF10111"/>
    </source>
</evidence>
<gene>
    <name evidence="2" type="ORF">CWN50_38905</name>
</gene>
<evidence type="ECO:0000313" key="3">
    <source>
        <dbReference type="Proteomes" id="UP000234505"/>
    </source>
</evidence>
<reference evidence="2 3" key="1">
    <citation type="submission" date="2017-11" db="EMBL/GenBank/DDBJ databases">
        <authorList>
            <person name="Han C.G."/>
        </authorList>
    </citation>
    <scope>NUCLEOTIDE SEQUENCE [LARGE SCALE GENOMIC DNA]</scope>
    <source>
        <strain evidence="2 3">A11</strain>
    </source>
</reference>
<dbReference type="InterPro" id="IPR019290">
    <property type="entry name" value="GlycosylTrfase-like_prok"/>
</dbReference>
<comment type="caution">
    <text evidence="2">The sequence shown here is derived from an EMBL/GenBank/DDBJ whole genome shotgun (WGS) entry which is preliminary data.</text>
</comment>
<dbReference type="Gene3D" id="3.90.550.10">
    <property type="entry name" value="Spore Coat Polysaccharide Biosynthesis Protein SpsA, Chain A"/>
    <property type="match status" value="1"/>
</dbReference>
<dbReference type="Proteomes" id="UP000234505">
    <property type="component" value="Unassembled WGS sequence"/>
</dbReference>
<dbReference type="Pfam" id="PF10111">
    <property type="entry name" value="Glyco_tranf_2_2"/>
    <property type="match status" value="1"/>
</dbReference>
<dbReference type="GO" id="GO:0016740">
    <property type="term" value="F:transferase activity"/>
    <property type="evidence" value="ECO:0007669"/>
    <property type="project" value="UniProtKB-KW"/>
</dbReference>
<reference evidence="2 3" key="2">
    <citation type="submission" date="2018-01" db="EMBL/GenBank/DDBJ databases">
        <title>Genomic study of Klebsiella pneumoniae.</title>
        <authorList>
            <person name="Yang Y."/>
            <person name="Bicalho R."/>
        </authorList>
    </citation>
    <scope>NUCLEOTIDE SEQUENCE [LARGE SCALE GENOMIC DNA]</scope>
    <source>
        <strain evidence="2 3">A11</strain>
    </source>
</reference>
<protein>
    <submittedName>
        <fullName evidence="2">Glycosyl transferase family 2</fullName>
    </submittedName>
</protein>
<organism evidence="2 3">
    <name type="scientific">Klebsiella michiganensis</name>
    <dbReference type="NCBI Taxonomy" id="1134687"/>
    <lineage>
        <taxon>Bacteria</taxon>
        <taxon>Pseudomonadati</taxon>
        <taxon>Pseudomonadota</taxon>
        <taxon>Gammaproteobacteria</taxon>
        <taxon>Enterobacterales</taxon>
        <taxon>Enterobacteriaceae</taxon>
        <taxon>Klebsiella/Raoultella group</taxon>
        <taxon>Klebsiella</taxon>
    </lineage>
</organism>
<keyword evidence="2" id="KW-0808">Transferase</keyword>
<proteinExistence type="predicted"/>
<feature type="domain" description="Glycosyltransferase 2-like prokaryotic type" evidence="1">
    <location>
        <begin position="4"/>
        <end position="143"/>
    </location>
</feature>
<dbReference type="SUPFAM" id="SSF53448">
    <property type="entry name" value="Nucleotide-diphospho-sugar transferases"/>
    <property type="match status" value="1"/>
</dbReference>
<feature type="non-terminal residue" evidence="2">
    <location>
        <position position="153"/>
    </location>
</feature>
<accession>A0A2J4P0B2</accession>
<evidence type="ECO:0000313" key="2">
    <source>
        <dbReference type="EMBL" id="PLL07830.1"/>
    </source>
</evidence>